<dbReference type="InterPro" id="IPR029052">
    <property type="entry name" value="Metallo-depent_PP-like"/>
</dbReference>
<evidence type="ECO:0000259" key="8">
    <source>
        <dbReference type="Pfam" id="PF00149"/>
    </source>
</evidence>
<dbReference type="eggNOG" id="COG0420">
    <property type="taxonomic scope" value="Bacteria"/>
</dbReference>
<dbReference type="InterPro" id="IPR026843">
    <property type="entry name" value="SbcD_C"/>
</dbReference>
<comment type="subunit">
    <text evidence="2 7">Heterodimer of SbcC and SbcD.</text>
</comment>
<evidence type="ECO:0000256" key="1">
    <source>
        <dbReference type="ARBA" id="ARBA00010555"/>
    </source>
</evidence>
<dbReference type="PANTHER" id="PTHR30337:SF0">
    <property type="entry name" value="NUCLEASE SBCCD SUBUNIT D"/>
    <property type="match status" value="1"/>
</dbReference>
<keyword evidence="4 7" id="KW-0540">Nuclease</keyword>
<dbReference type="SUPFAM" id="SSF56300">
    <property type="entry name" value="Metallo-dependent phosphatases"/>
    <property type="match status" value="1"/>
</dbReference>
<dbReference type="GO" id="GO:0006260">
    <property type="term" value="P:DNA replication"/>
    <property type="evidence" value="ECO:0007669"/>
    <property type="project" value="UniProtKB-KW"/>
</dbReference>
<evidence type="ECO:0000256" key="3">
    <source>
        <dbReference type="ARBA" id="ARBA00013365"/>
    </source>
</evidence>
<proteinExistence type="inferred from homology"/>
<evidence type="ECO:0000256" key="5">
    <source>
        <dbReference type="ARBA" id="ARBA00022801"/>
    </source>
</evidence>
<dbReference type="Pfam" id="PF00149">
    <property type="entry name" value="Metallophos"/>
    <property type="match status" value="1"/>
</dbReference>
<dbReference type="InterPro" id="IPR004843">
    <property type="entry name" value="Calcineurin-like_PHP"/>
</dbReference>
<dbReference type="CDD" id="cd00840">
    <property type="entry name" value="MPP_Mre11_N"/>
    <property type="match status" value="1"/>
</dbReference>
<keyword evidence="6 7" id="KW-0269">Exonuclease</keyword>
<evidence type="ECO:0000313" key="11">
    <source>
        <dbReference type="Proteomes" id="UP000002357"/>
    </source>
</evidence>
<organism evidence="10 11">
    <name type="scientific">Streptomyces clavuligerus</name>
    <dbReference type="NCBI Taxonomy" id="1901"/>
    <lineage>
        <taxon>Bacteria</taxon>
        <taxon>Bacillati</taxon>
        <taxon>Actinomycetota</taxon>
        <taxon>Actinomycetes</taxon>
        <taxon>Kitasatosporales</taxon>
        <taxon>Streptomycetaceae</taxon>
        <taxon>Streptomyces</taxon>
    </lineage>
</organism>
<dbReference type="GO" id="GO:0004519">
    <property type="term" value="F:endonuclease activity"/>
    <property type="evidence" value="ECO:0007669"/>
    <property type="project" value="UniProtKB-KW"/>
</dbReference>
<evidence type="ECO:0000256" key="2">
    <source>
        <dbReference type="ARBA" id="ARBA00011322"/>
    </source>
</evidence>
<dbReference type="InterPro" id="IPR050535">
    <property type="entry name" value="DNA_Repair-Maintenance_Comp"/>
</dbReference>
<dbReference type="Gene3D" id="3.60.21.10">
    <property type="match status" value="1"/>
</dbReference>
<evidence type="ECO:0000259" key="9">
    <source>
        <dbReference type="Pfam" id="PF12320"/>
    </source>
</evidence>
<keyword evidence="7" id="KW-0255">Endonuclease</keyword>
<dbReference type="EMBL" id="CM000913">
    <property type="protein sequence ID" value="EFG05630.1"/>
    <property type="molecule type" value="Genomic_DNA"/>
</dbReference>
<keyword evidence="7" id="KW-0233">DNA recombination</keyword>
<gene>
    <name evidence="7" type="primary">sbcD</name>
    <name evidence="10" type="ORF">SCLAV_0554</name>
</gene>
<comment type="similarity">
    <text evidence="1 7">Belongs to the SbcD family.</text>
</comment>
<dbReference type="NCBIfam" id="TIGR00619">
    <property type="entry name" value="sbcd"/>
    <property type="match status" value="1"/>
</dbReference>
<dbReference type="InterPro" id="IPR041796">
    <property type="entry name" value="Mre11_N"/>
</dbReference>
<evidence type="ECO:0000313" key="10">
    <source>
        <dbReference type="EMBL" id="EFG05630.1"/>
    </source>
</evidence>
<dbReference type="Pfam" id="PF12320">
    <property type="entry name" value="SbcD_C"/>
    <property type="match status" value="1"/>
</dbReference>
<dbReference type="GO" id="GO:0006310">
    <property type="term" value="P:DNA recombination"/>
    <property type="evidence" value="ECO:0007669"/>
    <property type="project" value="UniProtKB-KW"/>
</dbReference>
<dbReference type="RefSeq" id="WP_003959627.1">
    <property type="nucleotide sequence ID" value="NZ_CM000913.1"/>
</dbReference>
<dbReference type="PANTHER" id="PTHR30337">
    <property type="entry name" value="COMPONENT OF ATP-DEPENDENT DSDNA EXONUCLEASE"/>
    <property type="match status" value="1"/>
</dbReference>
<dbReference type="GeneID" id="93732763"/>
<sequence length="392" mass="42468">MRLLHTSDWHLGRSLHRVSMLEAQAAFLDHLVETVRDRGIDAVLVAGDIYDRAVPPLAAVELYDRALHRLADAGVPTVMISGNHDSARRLGVGAGLLGRAGIHLRTDPAGCGTPVLLSDAHGEVACYGLPYLEPALVKDEFRTERTHHEAVIGAALDRVRADLADRPRATRSVVLAHAFVAGGEPSDSERDITVGGMSAVPAGIFHGVDYVALGHLHGCQTVTERLRYSGSPLAYSFSEANHRKTMWIVDLGPRGEISAERVDCPVPRPLARLRGTLAELLEDPALDRHTDSFVEATLTDPARPAEPMARLTERFPHTLSLVFAPERDPAGETMSYAERIGGRGDQEIAEDFVAHVRGGSGPDEREREVLRDAFDGVRVGEAVRESAGRSAR</sequence>
<keyword evidence="5 7" id="KW-0378">Hydrolase</keyword>
<feature type="domain" description="Calcineurin-like phosphoesterase" evidence="8">
    <location>
        <begin position="1"/>
        <end position="218"/>
    </location>
</feature>
<keyword evidence="7" id="KW-0235">DNA replication</keyword>
<dbReference type="OrthoDB" id="9773856at2"/>
<protein>
    <recommendedName>
        <fullName evidence="3 7">Nuclease SbcCD subunit D</fullName>
    </recommendedName>
</protein>
<name>E2Q9L0_STRCL</name>
<dbReference type="STRING" id="1901.BB341_25120"/>
<dbReference type="KEGG" id="sclf:BB341_25120"/>
<dbReference type="InterPro" id="IPR004593">
    <property type="entry name" value="SbcD"/>
</dbReference>
<evidence type="ECO:0000256" key="7">
    <source>
        <dbReference type="RuleBase" id="RU363069"/>
    </source>
</evidence>
<dbReference type="Proteomes" id="UP000002357">
    <property type="component" value="Chromosome"/>
</dbReference>
<accession>E2Q9L0</accession>
<evidence type="ECO:0000256" key="6">
    <source>
        <dbReference type="ARBA" id="ARBA00022839"/>
    </source>
</evidence>
<evidence type="ECO:0000256" key="4">
    <source>
        <dbReference type="ARBA" id="ARBA00022722"/>
    </source>
</evidence>
<dbReference type="AlphaFoldDB" id="E2Q9L0"/>
<dbReference type="GO" id="GO:0008408">
    <property type="term" value="F:3'-5' exonuclease activity"/>
    <property type="evidence" value="ECO:0007669"/>
    <property type="project" value="InterPro"/>
</dbReference>
<feature type="domain" description="Nuclease SbcCD subunit D C-terminal" evidence="9">
    <location>
        <begin position="267"/>
        <end position="355"/>
    </location>
</feature>
<comment type="function">
    <text evidence="7">SbcCD cleaves DNA hairpin structures. These structures can inhibit DNA replication and are intermediates in certain DNA recombination reactions. The complex acts as a 3'-&gt;5' double strand exonuclease that can open hairpins. It also has a 5' single-strand endonuclease activity.</text>
</comment>
<keyword evidence="11" id="KW-1185">Reference proteome</keyword>
<reference evidence="10 11" key="1">
    <citation type="journal article" date="2010" name="Genome Biol. Evol.">
        <title>The sequence of a 1.8-mb bacterial linear plasmid reveals a rich evolutionary reservoir of secondary metabolic pathways.</title>
        <authorList>
            <person name="Medema M.H."/>
            <person name="Trefzer A."/>
            <person name="Kovalchuk A."/>
            <person name="van den Berg M."/>
            <person name="Mueller U."/>
            <person name="Heijne W."/>
            <person name="Wu L."/>
            <person name="Alam M.T."/>
            <person name="Ronning C.M."/>
            <person name="Nierman W.C."/>
            <person name="Bovenberg R.A.L."/>
            <person name="Breitling R."/>
            <person name="Takano E."/>
        </authorList>
    </citation>
    <scope>NUCLEOTIDE SEQUENCE [LARGE SCALE GENOMIC DNA]</scope>
    <source>
        <strain evidence="11">ATCC 27064 / DSM 738 / JCM 4710 / NBRC 13307 / NCIMB 12785 / NRRL 3585 / VKM Ac-602</strain>
    </source>
</reference>